<reference evidence="7" key="2">
    <citation type="submission" date="2020-10" db="EMBL/GenBank/DDBJ databases">
        <authorList>
            <person name="Cooper E.A."/>
            <person name="Brenton Z.W."/>
            <person name="Flinn B.S."/>
            <person name="Jenkins J."/>
            <person name="Shu S."/>
            <person name="Flowers D."/>
            <person name="Luo F."/>
            <person name="Wang Y."/>
            <person name="Xia P."/>
            <person name="Barry K."/>
            <person name="Daum C."/>
            <person name="Lipzen A."/>
            <person name="Yoshinaga Y."/>
            <person name="Schmutz J."/>
            <person name="Saski C."/>
            <person name="Vermerris W."/>
            <person name="Kresovich S."/>
        </authorList>
    </citation>
    <scope>NUCLEOTIDE SEQUENCE</scope>
</reference>
<dbReference type="Proteomes" id="UP000807115">
    <property type="component" value="Chromosome 5"/>
</dbReference>
<feature type="signal peptide" evidence="5">
    <location>
        <begin position="1"/>
        <end position="22"/>
    </location>
</feature>
<sequence>MASPRQLPLRHLFLLLVAAASAFLATVVIPAAAAQEGYSCRDSLAGLKECESFMYGGAAAPSAACCAAYEAAFDADPFCLCYVADGTYGRATGYDVDVAHGLQIPARCGQGQPPVELCNSK</sequence>
<keyword evidence="3" id="KW-1015">Disulfide bond</keyword>
<evidence type="ECO:0000256" key="2">
    <source>
        <dbReference type="ARBA" id="ARBA00022729"/>
    </source>
</evidence>
<organism evidence="7 8">
    <name type="scientific">Sorghum bicolor</name>
    <name type="common">Sorghum</name>
    <name type="synonym">Sorghum vulgare</name>
    <dbReference type="NCBI Taxonomy" id="4558"/>
    <lineage>
        <taxon>Eukaryota</taxon>
        <taxon>Viridiplantae</taxon>
        <taxon>Streptophyta</taxon>
        <taxon>Embryophyta</taxon>
        <taxon>Tracheophyta</taxon>
        <taxon>Spermatophyta</taxon>
        <taxon>Magnoliopsida</taxon>
        <taxon>Liliopsida</taxon>
        <taxon>Poales</taxon>
        <taxon>Poaceae</taxon>
        <taxon>PACMAD clade</taxon>
        <taxon>Panicoideae</taxon>
        <taxon>Andropogonodae</taxon>
        <taxon>Andropogoneae</taxon>
        <taxon>Sorghinae</taxon>
        <taxon>Sorghum</taxon>
    </lineage>
</organism>
<gene>
    <name evidence="7" type="ORF">BDA96_05G179700</name>
</gene>
<dbReference type="Gene3D" id="1.10.110.10">
    <property type="entry name" value="Plant lipid-transfer and hydrophobic proteins"/>
    <property type="match status" value="1"/>
</dbReference>
<evidence type="ECO:0000256" key="4">
    <source>
        <dbReference type="ARBA" id="ARBA00023180"/>
    </source>
</evidence>
<evidence type="ECO:0000256" key="1">
    <source>
        <dbReference type="ARBA" id="ARBA00009748"/>
    </source>
</evidence>
<reference evidence="7" key="1">
    <citation type="journal article" date="2019" name="BMC Genomics">
        <title>A new reference genome for Sorghum bicolor reveals high levels of sequence similarity between sweet and grain genotypes: implications for the genetics of sugar metabolism.</title>
        <authorList>
            <person name="Cooper E.A."/>
            <person name="Brenton Z.W."/>
            <person name="Flinn B.S."/>
            <person name="Jenkins J."/>
            <person name="Shu S."/>
            <person name="Flowers D."/>
            <person name="Luo F."/>
            <person name="Wang Y."/>
            <person name="Xia P."/>
            <person name="Barry K."/>
            <person name="Daum C."/>
            <person name="Lipzen A."/>
            <person name="Yoshinaga Y."/>
            <person name="Schmutz J."/>
            <person name="Saski C."/>
            <person name="Vermerris W."/>
            <person name="Kresovich S."/>
        </authorList>
    </citation>
    <scope>NUCLEOTIDE SEQUENCE</scope>
</reference>
<dbReference type="InterPro" id="IPR043325">
    <property type="entry name" value="LTSS"/>
</dbReference>
<keyword evidence="4" id="KW-0325">Glycoprotein</keyword>
<name>A0A921UG63_SORBI</name>
<dbReference type="EMBL" id="CM027684">
    <property type="protein sequence ID" value="KAG0530364.1"/>
    <property type="molecule type" value="Genomic_DNA"/>
</dbReference>
<evidence type="ECO:0000259" key="6">
    <source>
        <dbReference type="Pfam" id="PF14368"/>
    </source>
</evidence>
<comment type="caution">
    <text evidence="7">The sequence shown here is derived from an EMBL/GenBank/DDBJ whole genome shotgun (WGS) entry which is preliminary data.</text>
</comment>
<accession>A0A921UG63</accession>
<dbReference type="SUPFAM" id="SSF47699">
    <property type="entry name" value="Bifunctional inhibitor/lipid-transfer protein/seed storage 2S albumin"/>
    <property type="match status" value="1"/>
</dbReference>
<dbReference type="AlphaFoldDB" id="A0A921UG63"/>
<dbReference type="PANTHER" id="PTHR33044">
    <property type="entry name" value="BIFUNCTIONAL INHIBITOR/LIPID-TRANSFER PROTEIN/SEED STORAGE 2S ALBUMIN SUPERFAMILY PROTEIN-RELATED"/>
    <property type="match status" value="1"/>
</dbReference>
<evidence type="ECO:0000256" key="3">
    <source>
        <dbReference type="ARBA" id="ARBA00023157"/>
    </source>
</evidence>
<evidence type="ECO:0000256" key="5">
    <source>
        <dbReference type="SAM" id="SignalP"/>
    </source>
</evidence>
<protein>
    <recommendedName>
        <fullName evidence="6">Bifunctional inhibitor/plant lipid transfer protein/seed storage helical domain-containing protein</fullName>
    </recommendedName>
</protein>
<proteinExistence type="inferred from homology"/>
<evidence type="ECO:0000313" key="7">
    <source>
        <dbReference type="EMBL" id="KAG0530364.1"/>
    </source>
</evidence>
<feature type="chain" id="PRO_5037139496" description="Bifunctional inhibitor/plant lipid transfer protein/seed storage helical domain-containing protein" evidence="5">
    <location>
        <begin position="23"/>
        <end position="121"/>
    </location>
</feature>
<keyword evidence="2 5" id="KW-0732">Signal</keyword>
<feature type="domain" description="Bifunctional inhibitor/plant lipid transfer protein/seed storage helical" evidence="6">
    <location>
        <begin position="25"/>
        <end position="118"/>
    </location>
</feature>
<comment type="similarity">
    <text evidence="1">Belongs to the plant LTP family.</text>
</comment>
<dbReference type="Pfam" id="PF14368">
    <property type="entry name" value="LTP_2"/>
    <property type="match status" value="1"/>
</dbReference>
<dbReference type="InterPro" id="IPR036312">
    <property type="entry name" value="Bifun_inhib/LTP/seed_sf"/>
</dbReference>
<evidence type="ECO:0000313" key="8">
    <source>
        <dbReference type="Proteomes" id="UP000807115"/>
    </source>
</evidence>
<dbReference type="InterPro" id="IPR016140">
    <property type="entry name" value="Bifunc_inhib/LTP/seed_store"/>
</dbReference>